<comment type="caution">
    <text evidence="1">The sequence shown here is derived from an EMBL/GenBank/DDBJ whole genome shotgun (WGS) entry which is preliminary data.</text>
</comment>
<evidence type="ECO:0000313" key="2">
    <source>
        <dbReference type="Proteomes" id="UP001173223"/>
    </source>
</evidence>
<gene>
    <name evidence="1" type="ORF">MWG07_04150</name>
</gene>
<reference evidence="1" key="1">
    <citation type="journal article" date="2022" name="Gene">
        <title>A genome-led study on the pathogenesis of Fusobacterium necrophorum infections.</title>
        <authorList>
            <person name="Thapa G."/>
            <person name="Jayal A."/>
            <person name="Sikazwe E."/>
            <person name="Perry T."/>
            <person name="Mohammed Al Balushi A."/>
            <person name="Livingstone P."/>
        </authorList>
    </citation>
    <scope>NUCLEOTIDE SEQUENCE</scope>
    <source>
        <strain evidence="1">BRON_8</strain>
    </source>
</reference>
<keyword evidence="2" id="KW-1185">Reference proteome</keyword>
<dbReference type="Proteomes" id="UP001173223">
    <property type="component" value="Unassembled WGS sequence"/>
</dbReference>
<reference evidence="1" key="2">
    <citation type="submission" date="2022-04" db="EMBL/GenBank/DDBJ databases">
        <authorList>
            <person name="Livingstone P.G."/>
        </authorList>
    </citation>
    <scope>NUCLEOTIDE SEQUENCE</scope>
    <source>
        <strain evidence="1">BRON_8</strain>
    </source>
</reference>
<dbReference type="EMBL" id="JAMGTK010000006">
    <property type="protein sequence ID" value="MDK4511463.1"/>
    <property type="molecule type" value="Genomic_DNA"/>
</dbReference>
<proteinExistence type="predicted"/>
<name>A0AAW6WA99_9FUSO</name>
<dbReference type="AlphaFoldDB" id="A0AAW6WA99"/>
<protein>
    <submittedName>
        <fullName evidence="1">Uncharacterized protein</fullName>
    </submittedName>
</protein>
<dbReference type="RefSeq" id="WP_009006313.1">
    <property type="nucleotide sequence ID" value="NZ_CABMIK010000002.1"/>
</dbReference>
<sequence length="184" mass="21422">MKKQFMKYLNDYENLEPSINIVPDSDFDYQLLDGNITFSQYKEEEISEVVEIIFSIFNSYEAEEFWDMADSISGDFEFVASTYNDYCTDITETGSIAIIDNFIFHSPIEELGEKLHLISVCLKALNNIFRILGIDRIVFMTKSIIMDLKIQDRRSLVNEVLKMGYIPIYQDKNDVVVAKNLNYL</sequence>
<accession>A0AAW6WA99</accession>
<organism evidence="1 2">
    <name type="scientific">Fusobacterium necrophorum</name>
    <dbReference type="NCBI Taxonomy" id="859"/>
    <lineage>
        <taxon>Bacteria</taxon>
        <taxon>Fusobacteriati</taxon>
        <taxon>Fusobacteriota</taxon>
        <taxon>Fusobacteriia</taxon>
        <taxon>Fusobacteriales</taxon>
        <taxon>Fusobacteriaceae</taxon>
        <taxon>Fusobacterium</taxon>
    </lineage>
</organism>
<evidence type="ECO:0000313" key="1">
    <source>
        <dbReference type="EMBL" id="MDK4511463.1"/>
    </source>
</evidence>
<dbReference type="GeneID" id="75075634"/>